<evidence type="ECO:0000256" key="1">
    <source>
        <dbReference type="SAM" id="MobiDB-lite"/>
    </source>
</evidence>
<proteinExistence type="predicted"/>
<sequence>MSRGRPAQDSTSEHSSDPPTPSCCPDELLRPDAVTSTCLELPPILEPVLSTSVPEFPIPPLSTIKSIAGSGCTCGFNCTCPGCVKHRTLRHTEKHHKDCDEGCNHCVDRTAGIELPDHDASSRDVSLVDAFFARAAALPNRPFNRRTELDPGDITVYPCELFGSSTETDERGVAFGLVKVPRLECCRGQCHCPADGCQCGQSCSGGCCHGDTEQMSFSPF</sequence>
<comment type="caution">
    <text evidence="2">The sequence shown here is derived from an EMBL/GenBank/DDBJ whole genome shotgun (WGS) entry which is preliminary data.</text>
</comment>
<protein>
    <submittedName>
        <fullName evidence="2">Uncharacterized protein</fullName>
    </submittedName>
</protein>
<dbReference type="EMBL" id="JAGFBS010000033">
    <property type="protein sequence ID" value="KAG6371576.1"/>
    <property type="molecule type" value="Genomic_DNA"/>
</dbReference>
<accession>A0A8I2YGI9</accession>
<evidence type="ECO:0000313" key="2">
    <source>
        <dbReference type="EMBL" id="KAG6371576.1"/>
    </source>
</evidence>
<organism evidence="2 3">
    <name type="scientific">Boletus reticuloceps</name>
    <dbReference type="NCBI Taxonomy" id="495285"/>
    <lineage>
        <taxon>Eukaryota</taxon>
        <taxon>Fungi</taxon>
        <taxon>Dikarya</taxon>
        <taxon>Basidiomycota</taxon>
        <taxon>Agaricomycotina</taxon>
        <taxon>Agaricomycetes</taxon>
        <taxon>Agaricomycetidae</taxon>
        <taxon>Boletales</taxon>
        <taxon>Boletineae</taxon>
        <taxon>Boletaceae</taxon>
        <taxon>Boletoideae</taxon>
        <taxon>Boletus</taxon>
    </lineage>
</organism>
<dbReference type="OrthoDB" id="5600085at2759"/>
<keyword evidence="3" id="KW-1185">Reference proteome</keyword>
<feature type="region of interest" description="Disordered" evidence="1">
    <location>
        <begin position="1"/>
        <end position="23"/>
    </location>
</feature>
<gene>
    <name evidence="2" type="ORF">JVT61DRAFT_9286</name>
</gene>
<dbReference type="Proteomes" id="UP000683000">
    <property type="component" value="Unassembled WGS sequence"/>
</dbReference>
<evidence type="ECO:0000313" key="3">
    <source>
        <dbReference type="Proteomes" id="UP000683000"/>
    </source>
</evidence>
<name>A0A8I2YGI9_9AGAM</name>
<dbReference type="AlphaFoldDB" id="A0A8I2YGI9"/>
<reference evidence="2" key="1">
    <citation type="submission" date="2021-03" db="EMBL/GenBank/DDBJ databases">
        <title>Evolutionary innovations through gain and loss of genes in the ectomycorrhizal Boletales.</title>
        <authorList>
            <person name="Wu G."/>
            <person name="Miyauchi S."/>
            <person name="Morin E."/>
            <person name="Yang Z.-L."/>
            <person name="Xu J."/>
            <person name="Martin F.M."/>
        </authorList>
    </citation>
    <scope>NUCLEOTIDE SEQUENCE</scope>
    <source>
        <strain evidence="2">BR01</strain>
    </source>
</reference>